<sequence length="118" mass="13255">MLSSGLSDFLQPRSRQILSRLDLSTYKVLEESFVHLHFRRVFGDFNIRFYRFVFLGTQDLVIGVLEAIRISLFQFRDLKSSSSIKRTPKYDIVLGLASLLGLLSSPAAISSNLGVSGL</sequence>
<name>A0A9N9NG53_9GLOM</name>
<evidence type="ECO:0000313" key="1">
    <source>
        <dbReference type="EMBL" id="CAG8730538.1"/>
    </source>
</evidence>
<protein>
    <submittedName>
        <fullName evidence="1">19869_t:CDS:1</fullName>
    </submittedName>
</protein>
<dbReference type="EMBL" id="CAJVPY010011918">
    <property type="protein sequence ID" value="CAG8730538.1"/>
    <property type="molecule type" value="Genomic_DNA"/>
</dbReference>
<reference evidence="1" key="1">
    <citation type="submission" date="2021-06" db="EMBL/GenBank/DDBJ databases">
        <authorList>
            <person name="Kallberg Y."/>
            <person name="Tangrot J."/>
            <person name="Rosling A."/>
        </authorList>
    </citation>
    <scope>NUCLEOTIDE SEQUENCE</scope>
    <source>
        <strain evidence="1">MA453B</strain>
    </source>
</reference>
<organism evidence="1 2">
    <name type="scientific">Dentiscutata erythropus</name>
    <dbReference type="NCBI Taxonomy" id="1348616"/>
    <lineage>
        <taxon>Eukaryota</taxon>
        <taxon>Fungi</taxon>
        <taxon>Fungi incertae sedis</taxon>
        <taxon>Mucoromycota</taxon>
        <taxon>Glomeromycotina</taxon>
        <taxon>Glomeromycetes</taxon>
        <taxon>Diversisporales</taxon>
        <taxon>Gigasporaceae</taxon>
        <taxon>Dentiscutata</taxon>
    </lineage>
</organism>
<gene>
    <name evidence="1" type="ORF">DERYTH_LOCUS15076</name>
</gene>
<accession>A0A9N9NG53</accession>
<proteinExistence type="predicted"/>
<evidence type="ECO:0000313" key="2">
    <source>
        <dbReference type="Proteomes" id="UP000789405"/>
    </source>
</evidence>
<comment type="caution">
    <text evidence="1">The sequence shown here is derived from an EMBL/GenBank/DDBJ whole genome shotgun (WGS) entry which is preliminary data.</text>
</comment>
<keyword evidence="2" id="KW-1185">Reference proteome</keyword>
<dbReference type="AlphaFoldDB" id="A0A9N9NG53"/>
<dbReference type="Proteomes" id="UP000789405">
    <property type="component" value="Unassembled WGS sequence"/>
</dbReference>